<dbReference type="GO" id="GO:0006508">
    <property type="term" value="P:proteolysis"/>
    <property type="evidence" value="ECO:0007669"/>
    <property type="project" value="UniProtKB-KW"/>
</dbReference>
<dbReference type="InterPro" id="IPR001460">
    <property type="entry name" value="PCN-bd_Tpept"/>
</dbReference>
<dbReference type="Gene3D" id="1.10.3810.10">
    <property type="entry name" value="Biosynthetic peptidoglycan transglycosylase-like"/>
    <property type="match status" value="1"/>
</dbReference>
<evidence type="ECO:0000256" key="5">
    <source>
        <dbReference type="ARBA" id="ARBA00022676"/>
    </source>
</evidence>
<organism evidence="16 17">
    <name type="scientific">Iamia majanohamensis</name>
    <dbReference type="NCBI Taxonomy" id="467976"/>
    <lineage>
        <taxon>Bacteria</taxon>
        <taxon>Bacillati</taxon>
        <taxon>Actinomycetota</taxon>
        <taxon>Acidimicrobiia</taxon>
        <taxon>Acidimicrobiales</taxon>
        <taxon>Iamiaceae</taxon>
        <taxon>Iamia</taxon>
    </lineage>
</organism>
<dbReference type="KEGG" id="ima:PO878_08155"/>
<keyword evidence="11" id="KW-0961">Cell wall biogenesis/degradation</keyword>
<gene>
    <name evidence="16" type="ORF">PO878_08155</name>
</gene>
<dbReference type="EMBL" id="CP116942">
    <property type="protein sequence ID" value="WCO68698.1"/>
    <property type="molecule type" value="Genomic_DNA"/>
</dbReference>
<evidence type="ECO:0000256" key="4">
    <source>
        <dbReference type="ARBA" id="ARBA00022670"/>
    </source>
</evidence>
<comment type="similarity">
    <text evidence="2">In the N-terminal section; belongs to the glycosyltransferase 51 family.</text>
</comment>
<dbReference type="AlphaFoldDB" id="A0AAE9YCJ4"/>
<evidence type="ECO:0000313" key="16">
    <source>
        <dbReference type="EMBL" id="WCO68698.1"/>
    </source>
</evidence>
<dbReference type="RefSeq" id="WP_272738214.1">
    <property type="nucleotide sequence ID" value="NZ_CP116942.1"/>
</dbReference>
<keyword evidence="17" id="KW-1185">Reference proteome</keyword>
<keyword evidence="4" id="KW-0645">Protease</keyword>
<comment type="similarity">
    <text evidence="1">In the C-terminal section; belongs to the transpeptidase family.</text>
</comment>
<evidence type="ECO:0000256" key="10">
    <source>
        <dbReference type="ARBA" id="ARBA00023268"/>
    </source>
</evidence>
<comment type="catalytic activity">
    <reaction evidence="12">
        <text>Preferential cleavage: (Ac)2-L-Lys-D-Ala-|-D-Ala. Also transpeptidation of peptidyl-alanyl moieties that are N-acyl substituents of D-alanine.</text>
        <dbReference type="EC" id="3.4.16.4"/>
    </reaction>
</comment>
<protein>
    <submittedName>
        <fullName evidence="16">Transglycosylase domain-containing protein</fullName>
    </submittedName>
</protein>
<dbReference type="InterPro" id="IPR023346">
    <property type="entry name" value="Lysozyme-like_dom_sf"/>
</dbReference>
<evidence type="ECO:0000259" key="14">
    <source>
        <dbReference type="Pfam" id="PF00905"/>
    </source>
</evidence>
<dbReference type="Gene3D" id="3.40.710.10">
    <property type="entry name" value="DD-peptidase/beta-lactamase superfamily"/>
    <property type="match status" value="1"/>
</dbReference>
<dbReference type="PANTHER" id="PTHR32282:SF33">
    <property type="entry name" value="PEPTIDOGLYCAN GLYCOSYLTRANSFERASE"/>
    <property type="match status" value="1"/>
</dbReference>
<dbReference type="SUPFAM" id="SSF53955">
    <property type="entry name" value="Lysozyme-like"/>
    <property type="match status" value="1"/>
</dbReference>
<evidence type="ECO:0000259" key="15">
    <source>
        <dbReference type="Pfam" id="PF00912"/>
    </source>
</evidence>
<dbReference type="GO" id="GO:0008360">
    <property type="term" value="P:regulation of cell shape"/>
    <property type="evidence" value="ECO:0007669"/>
    <property type="project" value="UniProtKB-KW"/>
</dbReference>
<name>A0AAE9YCJ4_9ACTN</name>
<dbReference type="Proteomes" id="UP001216390">
    <property type="component" value="Chromosome"/>
</dbReference>
<comment type="catalytic activity">
    <reaction evidence="13">
        <text>[GlcNAc-(1-&gt;4)-Mur2Ac(oyl-L-Ala-gamma-D-Glu-L-Lys-D-Ala-D-Ala)](n)-di-trans,octa-cis-undecaprenyl diphosphate + beta-D-GlcNAc-(1-&gt;4)-Mur2Ac(oyl-L-Ala-gamma-D-Glu-L-Lys-D-Ala-D-Ala)-di-trans,octa-cis-undecaprenyl diphosphate = [GlcNAc-(1-&gt;4)-Mur2Ac(oyl-L-Ala-gamma-D-Glu-L-Lys-D-Ala-D-Ala)](n+1)-di-trans,octa-cis-undecaprenyl diphosphate + di-trans,octa-cis-undecaprenyl diphosphate + H(+)</text>
        <dbReference type="Rhea" id="RHEA:23708"/>
        <dbReference type="Rhea" id="RHEA-COMP:9602"/>
        <dbReference type="Rhea" id="RHEA-COMP:9603"/>
        <dbReference type="ChEBI" id="CHEBI:15378"/>
        <dbReference type="ChEBI" id="CHEBI:58405"/>
        <dbReference type="ChEBI" id="CHEBI:60033"/>
        <dbReference type="ChEBI" id="CHEBI:78435"/>
        <dbReference type="EC" id="2.4.99.28"/>
    </reaction>
</comment>
<dbReference type="InterPro" id="IPR001264">
    <property type="entry name" value="Glyco_trans_51"/>
</dbReference>
<dbReference type="Pfam" id="PF00905">
    <property type="entry name" value="Transpeptidase"/>
    <property type="match status" value="1"/>
</dbReference>
<dbReference type="GO" id="GO:0008955">
    <property type="term" value="F:peptidoglycan glycosyltransferase activity"/>
    <property type="evidence" value="ECO:0007669"/>
    <property type="project" value="UniProtKB-EC"/>
</dbReference>
<proteinExistence type="inferred from homology"/>
<keyword evidence="9" id="KW-0573">Peptidoglycan synthesis</keyword>
<keyword evidence="6" id="KW-0808">Transferase</keyword>
<reference evidence="16" key="1">
    <citation type="submission" date="2023-01" db="EMBL/GenBank/DDBJ databases">
        <title>The diversity of Class Acidimicrobiia in South China Sea sediment environments and the proposal of Iamia marina sp. nov., a novel species of the genus Iamia.</title>
        <authorList>
            <person name="He Y."/>
            <person name="Tian X."/>
        </authorList>
    </citation>
    <scope>NUCLEOTIDE SEQUENCE</scope>
    <source>
        <strain evidence="16">DSM 19957</strain>
    </source>
</reference>
<keyword evidence="3" id="KW-0121">Carboxypeptidase</keyword>
<accession>A0AAE9YCJ4</accession>
<evidence type="ECO:0000256" key="6">
    <source>
        <dbReference type="ARBA" id="ARBA00022679"/>
    </source>
</evidence>
<dbReference type="GO" id="GO:0009002">
    <property type="term" value="F:serine-type D-Ala-D-Ala carboxypeptidase activity"/>
    <property type="evidence" value="ECO:0007669"/>
    <property type="project" value="UniProtKB-EC"/>
</dbReference>
<evidence type="ECO:0000313" key="17">
    <source>
        <dbReference type="Proteomes" id="UP001216390"/>
    </source>
</evidence>
<dbReference type="InterPro" id="IPR012338">
    <property type="entry name" value="Beta-lactam/transpept-like"/>
</dbReference>
<dbReference type="GO" id="GO:0009252">
    <property type="term" value="P:peptidoglycan biosynthetic process"/>
    <property type="evidence" value="ECO:0007669"/>
    <property type="project" value="UniProtKB-KW"/>
</dbReference>
<keyword evidence="7" id="KW-0378">Hydrolase</keyword>
<dbReference type="FunFam" id="1.10.3810.10:FF:000001">
    <property type="entry name" value="Penicillin-binding protein 1A"/>
    <property type="match status" value="1"/>
</dbReference>
<evidence type="ECO:0000256" key="3">
    <source>
        <dbReference type="ARBA" id="ARBA00022645"/>
    </source>
</evidence>
<evidence type="ECO:0000256" key="2">
    <source>
        <dbReference type="ARBA" id="ARBA00007739"/>
    </source>
</evidence>
<dbReference type="GO" id="GO:0008658">
    <property type="term" value="F:penicillin binding"/>
    <property type="evidence" value="ECO:0007669"/>
    <property type="project" value="InterPro"/>
</dbReference>
<keyword evidence="10" id="KW-0511">Multifunctional enzyme</keyword>
<dbReference type="GO" id="GO:0030288">
    <property type="term" value="C:outer membrane-bounded periplasmic space"/>
    <property type="evidence" value="ECO:0007669"/>
    <property type="project" value="TreeGrafter"/>
</dbReference>
<evidence type="ECO:0000256" key="11">
    <source>
        <dbReference type="ARBA" id="ARBA00023316"/>
    </source>
</evidence>
<dbReference type="InterPro" id="IPR050396">
    <property type="entry name" value="Glycosyltr_51/Transpeptidase"/>
</dbReference>
<dbReference type="SUPFAM" id="SSF56601">
    <property type="entry name" value="beta-lactamase/transpeptidase-like"/>
    <property type="match status" value="1"/>
</dbReference>
<feature type="domain" description="Penicillin-binding protein transpeptidase" evidence="14">
    <location>
        <begin position="358"/>
        <end position="602"/>
    </location>
</feature>
<evidence type="ECO:0000256" key="12">
    <source>
        <dbReference type="ARBA" id="ARBA00034000"/>
    </source>
</evidence>
<evidence type="ECO:0000256" key="8">
    <source>
        <dbReference type="ARBA" id="ARBA00022960"/>
    </source>
</evidence>
<dbReference type="InterPro" id="IPR036950">
    <property type="entry name" value="PBP_transglycosylase"/>
</dbReference>
<evidence type="ECO:0000256" key="13">
    <source>
        <dbReference type="ARBA" id="ARBA00049902"/>
    </source>
</evidence>
<evidence type="ECO:0000256" key="7">
    <source>
        <dbReference type="ARBA" id="ARBA00022801"/>
    </source>
</evidence>
<evidence type="ECO:0000256" key="9">
    <source>
        <dbReference type="ARBA" id="ARBA00022984"/>
    </source>
</evidence>
<keyword evidence="8" id="KW-0133">Cell shape</keyword>
<dbReference type="GO" id="GO:0071555">
    <property type="term" value="P:cell wall organization"/>
    <property type="evidence" value="ECO:0007669"/>
    <property type="project" value="UniProtKB-KW"/>
</dbReference>
<sequence length="662" mass="71268">MDVVKVVWTNLGRLVRLALIVGVGIATLTATVAVAAPHLADISKAHRFELEGITLQPLSERSYVYDSQGNLIATFVDDENRVQVDIEDVPRPVLDSILTAEDSSFYSHKGVNARSIGRAFTANIESGGVAQGGSTITQQVVKNAIDERDQDFTRKVREAVLAVELEEDYTKDEILEYYINTIYFGSGAYGVQAAAETYFNKDVADLNWAEGAMLGGIIRCPTSCDPLNSKSRALARRNTVLDALVTTGRLARPEADLSKFAPLPEESFRPEEPEDYFVEEVKKELLADERLGSTPTARFNRVYGGGLRVYTTLDQEMYLEALESRDATLPGNNGDATFTLPPAPNGASRIGTAAMAGVEPGTGAVRFIVGGPGFDRYQYDLALGDQRAVGSTFKPFVLAQAFLDGYSPEDTVSGIAPCGEVGYKDSEEQPGNYGGSRGSVDTLRDQTTRSSNCAFLRLNQIVGPQKVADLAHNMGITSDLSPDAPSMPLGPNGVSPLDMASAYSVFANDGVRNDPYFIDRVEDADGDILFAHQAAPRRVIPEQVARLVTDVLEDNVESGTGTNARIGRPAAGKTGTTNGPSDVWFVGYVPQLSVSVWMGGTSDNRPLSGEFSSATGGKYPARTWGDFMAKATDGLPVAGFIPPEPTDGGEYLCFPSERRRCR</sequence>
<dbReference type="PANTHER" id="PTHR32282">
    <property type="entry name" value="BINDING PROTEIN TRANSPEPTIDASE, PUTATIVE-RELATED"/>
    <property type="match status" value="1"/>
</dbReference>
<feature type="domain" description="Glycosyl transferase family 51" evidence="15">
    <location>
        <begin position="69"/>
        <end position="244"/>
    </location>
</feature>
<evidence type="ECO:0000256" key="1">
    <source>
        <dbReference type="ARBA" id="ARBA00007090"/>
    </source>
</evidence>
<dbReference type="Pfam" id="PF00912">
    <property type="entry name" value="Transgly"/>
    <property type="match status" value="1"/>
</dbReference>
<keyword evidence="5" id="KW-0328">Glycosyltransferase</keyword>